<dbReference type="EMBL" id="JAQFWP010000002">
    <property type="protein sequence ID" value="MDA2803146.1"/>
    <property type="molecule type" value="Genomic_DNA"/>
</dbReference>
<feature type="transmembrane region" description="Helical" evidence="1">
    <location>
        <begin position="20"/>
        <end position="38"/>
    </location>
</feature>
<organism evidence="2 3">
    <name type="scientific">Nocardiopsis suaedae</name>
    <dbReference type="NCBI Taxonomy" id="3018444"/>
    <lineage>
        <taxon>Bacteria</taxon>
        <taxon>Bacillati</taxon>
        <taxon>Actinomycetota</taxon>
        <taxon>Actinomycetes</taxon>
        <taxon>Streptosporangiales</taxon>
        <taxon>Nocardiopsidaceae</taxon>
        <taxon>Nocardiopsis</taxon>
    </lineage>
</organism>
<keyword evidence="1" id="KW-0812">Transmembrane</keyword>
<sequence length="70" mass="7369">METVLMLAQPEVDKFTVTPGVLGFLVVAAIGGVLYFLMRSMTGKLAHVREGGFDQAAEAAADEPGQASKE</sequence>
<proteinExistence type="predicted"/>
<protein>
    <submittedName>
        <fullName evidence="2">Uncharacterized protein</fullName>
    </submittedName>
</protein>
<dbReference type="RefSeq" id="WP_270675323.1">
    <property type="nucleotide sequence ID" value="NZ_JAQFWP010000002.1"/>
</dbReference>
<keyword evidence="1" id="KW-1133">Transmembrane helix</keyword>
<evidence type="ECO:0000256" key="1">
    <source>
        <dbReference type="SAM" id="Phobius"/>
    </source>
</evidence>
<gene>
    <name evidence="2" type="ORF">O4U47_01365</name>
</gene>
<name>A0ABT4TEW9_9ACTN</name>
<keyword evidence="3" id="KW-1185">Reference proteome</keyword>
<dbReference type="Proteomes" id="UP001165685">
    <property type="component" value="Unassembled WGS sequence"/>
</dbReference>
<evidence type="ECO:0000313" key="2">
    <source>
        <dbReference type="EMBL" id="MDA2803146.1"/>
    </source>
</evidence>
<accession>A0ABT4TEW9</accession>
<reference evidence="2" key="1">
    <citation type="submission" date="2023-01" db="EMBL/GenBank/DDBJ databases">
        <title>Draft genome sequence of Nocardiopsis sp. LSu2-4 isolated from halophytes.</title>
        <authorList>
            <person name="Duangmal K."/>
            <person name="Chantavorakit T."/>
        </authorList>
    </citation>
    <scope>NUCLEOTIDE SEQUENCE</scope>
    <source>
        <strain evidence="2">LSu2-4</strain>
    </source>
</reference>
<comment type="caution">
    <text evidence="2">The sequence shown here is derived from an EMBL/GenBank/DDBJ whole genome shotgun (WGS) entry which is preliminary data.</text>
</comment>
<keyword evidence="1" id="KW-0472">Membrane</keyword>
<evidence type="ECO:0000313" key="3">
    <source>
        <dbReference type="Proteomes" id="UP001165685"/>
    </source>
</evidence>